<organism evidence="1 2">
    <name type="scientific">Gigaspora margarita</name>
    <dbReference type="NCBI Taxonomy" id="4874"/>
    <lineage>
        <taxon>Eukaryota</taxon>
        <taxon>Fungi</taxon>
        <taxon>Fungi incertae sedis</taxon>
        <taxon>Mucoromycota</taxon>
        <taxon>Glomeromycotina</taxon>
        <taxon>Glomeromycetes</taxon>
        <taxon>Diversisporales</taxon>
        <taxon>Gigasporaceae</taxon>
        <taxon>Gigaspora</taxon>
    </lineage>
</organism>
<evidence type="ECO:0000313" key="2">
    <source>
        <dbReference type="Proteomes" id="UP000789901"/>
    </source>
</evidence>
<feature type="non-terminal residue" evidence="1">
    <location>
        <position position="64"/>
    </location>
</feature>
<name>A0ABN7WVJ5_GIGMA</name>
<accession>A0ABN7WVJ5</accession>
<keyword evidence="2" id="KW-1185">Reference proteome</keyword>
<reference evidence="1 2" key="1">
    <citation type="submission" date="2021-06" db="EMBL/GenBank/DDBJ databases">
        <authorList>
            <person name="Kallberg Y."/>
            <person name="Tangrot J."/>
            <person name="Rosling A."/>
        </authorList>
    </citation>
    <scope>NUCLEOTIDE SEQUENCE [LARGE SCALE GENOMIC DNA]</scope>
    <source>
        <strain evidence="1 2">120-4 pot B 10/14</strain>
    </source>
</reference>
<dbReference type="Proteomes" id="UP000789901">
    <property type="component" value="Unassembled WGS sequence"/>
</dbReference>
<evidence type="ECO:0000313" key="1">
    <source>
        <dbReference type="EMBL" id="CAG8841445.1"/>
    </source>
</evidence>
<proteinExistence type="predicted"/>
<sequence>MNCVINFLIHVATTIALLLVVSAIIISQDKPAIIFTFTNIEIVEFPKSKNKTISTQEVIEAAKI</sequence>
<gene>
    <name evidence="1" type="ORF">GMARGA_LOCUS35431</name>
</gene>
<comment type="caution">
    <text evidence="1">The sequence shown here is derived from an EMBL/GenBank/DDBJ whole genome shotgun (WGS) entry which is preliminary data.</text>
</comment>
<protein>
    <submittedName>
        <fullName evidence="1">33059_t:CDS:1</fullName>
    </submittedName>
</protein>
<dbReference type="EMBL" id="CAJVQB010065841">
    <property type="protein sequence ID" value="CAG8841445.1"/>
    <property type="molecule type" value="Genomic_DNA"/>
</dbReference>